<dbReference type="Proteomes" id="UP000076486">
    <property type="component" value="Unassembled WGS sequence"/>
</dbReference>
<evidence type="ECO:0000313" key="1">
    <source>
        <dbReference type="EMBL" id="KZN64926.1"/>
    </source>
</evidence>
<dbReference type="EMBL" id="AUYC01000019">
    <property type="protein sequence ID" value="KZN64926.1"/>
    <property type="molecule type" value="Genomic_DNA"/>
</dbReference>
<proteinExistence type="predicted"/>
<dbReference type="RefSeq" id="WP_063367305.1">
    <property type="nucleotide sequence ID" value="NZ_AUYC01000019.1"/>
</dbReference>
<gene>
    <name evidence="1" type="ORF">N473_12880</name>
</gene>
<reference evidence="1 2" key="1">
    <citation type="submission" date="2013-07" db="EMBL/GenBank/DDBJ databases">
        <title>Comparative Genomic and Metabolomic Analysis of Twelve Strains of Pseudoalteromonas luteoviolacea.</title>
        <authorList>
            <person name="Vynne N.G."/>
            <person name="Mansson M."/>
            <person name="Gram L."/>
        </authorList>
    </citation>
    <scope>NUCLEOTIDE SEQUENCE [LARGE SCALE GENOMIC DNA]</scope>
    <source>
        <strain evidence="1 2">CPMOR-1</strain>
    </source>
</reference>
<sequence>MELAIQKLKEEVTLHPEHREVINELHQNLLHSNDETTIKFLRHILDHNFLAHPEIERRNQKMRIHNNNWRVRLKGYLGPYGLTIKPRGIMSTERLKEYGLTNGMYYYIVEAL</sequence>
<name>A0A162B1E7_9GAMM</name>
<accession>A0A162B1E7</accession>
<protein>
    <submittedName>
        <fullName evidence="1">Uncharacterized protein</fullName>
    </submittedName>
</protein>
<evidence type="ECO:0000313" key="2">
    <source>
        <dbReference type="Proteomes" id="UP000076486"/>
    </source>
</evidence>
<dbReference type="AlphaFoldDB" id="A0A162B1E7"/>
<comment type="caution">
    <text evidence="1">The sequence shown here is derived from an EMBL/GenBank/DDBJ whole genome shotgun (WGS) entry which is preliminary data.</text>
</comment>
<dbReference type="PATRIC" id="fig|1365248.3.peg.1484"/>
<organism evidence="1 2">
    <name type="scientific">Pseudoalteromonas luteoviolacea CPMOR-1</name>
    <dbReference type="NCBI Taxonomy" id="1365248"/>
    <lineage>
        <taxon>Bacteria</taxon>
        <taxon>Pseudomonadati</taxon>
        <taxon>Pseudomonadota</taxon>
        <taxon>Gammaproteobacteria</taxon>
        <taxon>Alteromonadales</taxon>
        <taxon>Pseudoalteromonadaceae</taxon>
        <taxon>Pseudoalteromonas</taxon>
    </lineage>
</organism>